<evidence type="ECO:0000313" key="1">
    <source>
        <dbReference type="EMBL" id="MPN43329.1"/>
    </source>
</evidence>
<name>A0A645HYR4_9ZZZZ</name>
<reference evidence="1" key="1">
    <citation type="submission" date="2019-08" db="EMBL/GenBank/DDBJ databases">
        <authorList>
            <person name="Kucharzyk K."/>
            <person name="Murdoch R.W."/>
            <person name="Higgins S."/>
            <person name="Loffler F."/>
        </authorList>
    </citation>
    <scope>NUCLEOTIDE SEQUENCE</scope>
</reference>
<organism evidence="1">
    <name type="scientific">bioreactor metagenome</name>
    <dbReference type="NCBI Taxonomy" id="1076179"/>
    <lineage>
        <taxon>unclassified sequences</taxon>
        <taxon>metagenomes</taxon>
        <taxon>ecological metagenomes</taxon>
    </lineage>
</organism>
<dbReference type="AlphaFoldDB" id="A0A645HYR4"/>
<proteinExistence type="predicted"/>
<sequence>MLPGVGFIRLTAFTRAKPGQQRGLRVRKEADIFTQRMFCRAGRSAKDAGRLHRKDKLSVSLRITFQHRLPALVVIYA</sequence>
<gene>
    <name evidence="1" type="ORF">SDC9_190888</name>
</gene>
<comment type="caution">
    <text evidence="1">The sequence shown here is derived from an EMBL/GenBank/DDBJ whole genome shotgun (WGS) entry which is preliminary data.</text>
</comment>
<accession>A0A645HYR4</accession>
<protein>
    <submittedName>
        <fullName evidence="1">Uncharacterized protein</fullName>
    </submittedName>
</protein>
<dbReference type="EMBL" id="VSSQ01101669">
    <property type="protein sequence ID" value="MPN43329.1"/>
    <property type="molecule type" value="Genomic_DNA"/>
</dbReference>